<evidence type="ECO:0000313" key="2">
    <source>
        <dbReference type="EMBL" id="VAW79715.1"/>
    </source>
</evidence>
<sequence length="75" mass="8674">MATLAEKWYSDGQEKGLEKGLEKGREEGREEGERNLFKQIIQRRYDVDVLPAWAEQAVNAASKAQIESWTRKSFD</sequence>
<accession>A0A3B0YFP9</accession>
<name>A0A3B0YFP9_9ZZZZ</name>
<feature type="non-terminal residue" evidence="2">
    <location>
        <position position="75"/>
    </location>
</feature>
<proteinExistence type="predicted"/>
<feature type="compositionally biased region" description="Basic and acidic residues" evidence="1">
    <location>
        <begin position="8"/>
        <end position="33"/>
    </location>
</feature>
<gene>
    <name evidence="2" type="ORF">MNBD_GAMMA13-1060</name>
</gene>
<feature type="region of interest" description="Disordered" evidence="1">
    <location>
        <begin position="1"/>
        <end position="33"/>
    </location>
</feature>
<reference evidence="2" key="1">
    <citation type="submission" date="2018-06" db="EMBL/GenBank/DDBJ databases">
        <authorList>
            <person name="Zhirakovskaya E."/>
        </authorList>
    </citation>
    <scope>NUCLEOTIDE SEQUENCE</scope>
</reference>
<protein>
    <submittedName>
        <fullName evidence="2">Uncharacterized protein</fullName>
    </submittedName>
</protein>
<evidence type="ECO:0000256" key="1">
    <source>
        <dbReference type="SAM" id="MobiDB-lite"/>
    </source>
</evidence>
<organism evidence="2">
    <name type="scientific">hydrothermal vent metagenome</name>
    <dbReference type="NCBI Taxonomy" id="652676"/>
    <lineage>
        <taxon>unclassified sequences</taxon>
        <taxon>metagenomes</taxon>
        <taxon>ecological metagenomes</taxon>
    </lineage>
</organism>
<dbReference type="EMBL" id="UOFK01000203">
    <property type="protein sequence ID" value="VAW79715.1"/>
    <property type="molecule type" value="Genomic_DNA"/>
</dbReference>
<dbReference type="AlphaFoldDB" id="A0A3B0YFP9"/>